<keyword evidence="1" id="KW-0620">Polyamine biosynthesis</keyword>
<dbReference type="CDD" id="cd02440">
    <property type="entry name" value="AdoMet_MTases"/>
    <property type="match status" value="1"/>
</dbReference>
<dbReference type="OrthoDB" id="650847at2"/>
<dbReference type="GO" id="GO:0006596">
    <property type="term" value="P:polyamine biosynthetic process"/>
    <property type="evidence" value="ECO:0007669"/>
    <property type="project" value="UniProtKB-KW"/>
</dbReference>
<evidence type="ECO:0000256" key="1">
    <source>
        <dbReference type="ARBA" id="ARBA00023115"/>
    </source>
</evidence>
<dbReference type="Proteomes" id="UP000007519">
    <property type="component" value="Chromosome"/>
</dbReference>
<dbReference type="STRING" id="984262.SGRA_1152"/>
<accession>H6L405</accession>
<dbReference type="eggNOG" id="COG0421">
    <property type="taxonomic scope" value="Bacteria"/>
</dbReference>
<dbReference type="InterPro" id="IPR029063">
    <property type="entry name" value="SAM-dependent_MTases_sf"/>
</dbReference>
<protein>
    <submittedName>
        <fullName evidence="2">Spermine synthase</fullName>
    </submittedName>
</protein>
<keyword evidence="3" id="KW-1185">Reference proteome</keyword>
<organism evidence="2 3">
    <name type="scientific">Saprospira grandis (strain Lewin)</name>
    <dbReference type="NCBI Taxonomy" id="984262"/>
    <lineage>
        <taxon>Bacteria</taxon>
        <taxon>Pseudomonadati</taxon>
        <taxon>Bacteroidota</taxon>
        <taxon>Saprospiria</taxon>
        <taxon>Saprospirales</taxon>
        <taxon>Saprospiraceae</taxon>
        <taxon>Saprospira</taxon>
    </lineage>
</organism>
<reference evidence="2 3" key="1">
    <citation type="journal article" date="2012" name="Stand. Genomic Sci.">
        <title>Complete genome sequencing and analysis of Saprospira grandis str. Lewin, a predatory marine bacterium.</title>
        <authorList>
            <person name="Saw J.H."/>
            <person name="Yuryev A."/>
            <person name="Kanbe M."/>
            <person name="Hou S."/>
            <person name="Young A.G."/>
            <person name="Aizawa S."/>
            <person name="Alam M."/>
        </authorList>
    </citation>
    <scope>NUCLEOTIDE SEQUENCE [LARGE SCALE GENOMIC DNA]</scope>
    <source>
        <strain evidence="2 3">Lewin</strain>
    </source>
</reference>
<dbReference type="NCBIfam" id="NF037959">
    <property type="entry name" value="MFS_SpdSyn"/>
    <property type="match status" value="1"/>
</dbReference>
<dbReference type="RefSeq" id="WP_015691535.1">
    <property type="nucleotide sequence ID" value="NC_016940.1"/>
</dbReference>
<dbReference type="EMBL" id="CP002831">
    <property type="protein sequence ID" value="AFC23887.1"/>
    <property type="molecule type" value="Genomic_DNA"/>
</dbReference>
<dbReference type="Gene3D" id="3.40.50.150">
    <property type="entry name" value="Vaccinia Virus protein VP39"/>
    <property type="match status" value="1"/>
</dbReference>
<evidence type="ECO:0000313" key="2">
    <source>
        <dbReference type="EMBL" id="AFC23887.1"/>
    </source>
</evidence>
<dbReference type="KEGG" id="sgn:SGRA_1152"/>
<proteinExistence type="predicted"/>
<dbReference type="PANTHER" id="PTHR43317:SF1">
    <property type="entry name" value="THERMOSPERMINE SYNTHASE ACAULIS5"/>
    <property type="match status" value="1"/>
</dbReference>
<dbReference type="AlphaFoldDB" id="H6L405"/>
<gene>
    <name evidence="2" type="ordered locus">SGRA_1152</name>
</gene>
<evidence type="ECO:0000313" key="3">
    <source>
        <dbReference type="Proteomes" id="UP000007519"/>
    </source>
</evidence>
<dbReference type="Pfam" id="PF01564">
    <property type="entry name" value="Spermine_synth"/>
    <property type="match status" value="1"/>
</dbReference>
<dbReference type="PANTHER" id="PTHR43317">
    <property type="entry name" value="THERMOSPERMINE SYNTHASE ACAULIS5"/>
    <property type="match status" value="1"/>
</dbReference>
<sequence>MGVAVTKKPNFLKKMASYFYSFLLEQAESPISGPLELHYRQGRYMLSTAHAIYSYEDLYHNFRLAFDYLQPEKKGIQSVLILGFAMGSICQLLESRGLKANYLGIEIDPIIIDWSERYILSELSANICIQQADAAKFLQKNTDKFELILIDLFVDNQVPEAFRTIDFLENIQEHLAPNGRIIYNSMSDQKGHPAFLEQFRQVFPKMHSLEIGKNQLLFNFA</sequence>
<name>H6L405_SAPGL</name>
<dbReference type="SUPFAM" id="SSF53335">
    <property type="entry name" value="S-adenosyl-L-methionine-dependent methyltransferases"/>
    <property type="match status" value="1"/>
</dbReference>
<dbReference type="HOGENOM" id="CLU_107100_0_0_10"/>